<evidence type="ECO:0000313" key="3">
    <source>
        <dbReference type="Proteomes" id="UP000636800"/>
    </source>
</evidence>
<dbReference type="Proteomes" id="UP000639772">
    <property type="component" value="Chromosome 11"/>
</dbReference>
<dbReference type="Proteomes" id="UP000636800">
    <property type="component" value="Chromosome 11"/>
</dbReference>
<evidence type="ECO:0000313" key="1">
    <source>
        <dbReference type="EMBL" id="KAG0461608.1"/>
    </source>
</evidence>
<name>A0A835Q540_VANPL</name>
<accession>A0A835Q540</accession>
<protein>
    <submittedName>
        <fullName evidence="2">Uncharacterized protein</fullName>
    </submittedName>
</protein>
<sequence>MLSLPGPICSMVIDFLKIKQRMEIVLKFGKRKPRISEQRFRQGLQASTYACPVESSNWMYISVVECLYNGNYMNCIETTGSCTCKDGDEGEETGSLRQRRRPSISCRRSFLPLRFLNFTKNKIILISISLRRLISCCFLWKSATFSYLVRVALEILSSRFRVRHWLSKAPPFRVILPDKLRTEKVAFISESLLFLFWRFLYLFCED</sequence>
<evidence type="ECO:0000313" key="2">
    <source>
        <dbReference type="EMBL" id="KAG0463097.1"/>
    </source>
</evidence>
<evidence type="ECO:0000313" key="4">
    <source>
        <dbReference type="Proteomes" id="UP000639772"/>
    </source>
</evidence>
<gene>
    <name evidence="2" type="ORF">HPP92_021573</name>
    <name evidence="1" type="ORF">HPP92_021905</name>
</gene>
<dbReference type="EMBL" id="JADCNL010000011">
    <property type="protein sequence ID" value="KAG0461608.1"/>
    <property type="molecule type" value="Genomic_DNA"/>
</dbReference>
<dbReference type="EMBL" id="JADCNM010000011">
    <property type="protein sequence ID" value="KAG0463097.1"/>
    <property type="molecule type" value="Genomic_DNA"/>
</dbReference>
<organism evidence="2 4">
    <name type="scientific">Vanilla planifolia</name>
    <name type="common">Vanilla</name>
    <dbReference type="NCBI Taxonomy" id="51239"/>
    <lineage>
        <taxon>Eukaryota</taxon>
        <taxon>Viridiplantae</taxon>
        <taxon>Streptophyta</taxon>
        <taxon>Embryophyta</taxon>
        <taxon>Tracheophyta</taxon>
        <taxon>Spermatophyta</taxon>
        <taxon>Magnoliopsida</taxon>
        <taxon>Liliopsida</taxon>
        <taxon>Asparagales</taxon>
        <taxon>Orchidaceae</taxon>
        <taxon>Vanilloideae</taxon>
        <taxon>Vanilleae</taxon>
        <taxon>Vanilla</taxon>
    </lineage>
</organism>
<comment type="caution">
    <text evidence="2">The sequence shown here is derived from an EMBL/GenBank/DDBJ whole genome shotgun (WGS) entry which is preliminary data.</text>
</comment>
<keyword evidence="3" id="KW-1185">Reference proteome</keyword>
<proteinExistence type="predicted"/>
<reference evidence="3 4" key="1">
    <citation type="journal article" date="2020" name="Nat. Food">
        <title>A phased Vanilla planifolia genome enables genetic improvement of flavour and production.</title>
        <authorList>
            <person name="Hasing T."/>
            <person name="Tang H."/>
            <person name="Brym M."/>
            <person name="Khazi F."/>
            <person name="Huang T."/>
            <person name="Chambers A.H."/>
        </authorList>
    </citation>
    <scope>NUCLEOTIDE SEQUENCE [LARGE SCALE GENOMIC DNA]</scope>
    <source>
        <tissue evidence="2">Leaf</tissue>
    </source>
</reference>
<dbReference type="AlphaFoldDB" id="A0A835Q540"/>